<reference evidence="1 2" key="1">
    <citation type="journal article" date="2016" name="Nat. Commun.">
        <title>Thousands of microbial genomes shed light on interconnected biogeochemical processes in an aquifer system.</title>
        <authorList>
            <person name="Anantharaman K."/>
            <person name="Brown C.T."/>
            <person name="Hug L.A."/>
            <person name="Sharon I."/>
            <person name="Castelle C.J."/>
            <person name="Probst A.J."/>
            <person name="Thomas B.C."/>
            <person name="Singh A."/>
            <person name="Wilkins M.J."/>
            <person name="Karaoz U."/>
            <person name="Brodie E.L."/>
            <person name="Williams K.H."/>
            <person name="Hubbard S.S."/>
            <person name="Banfield J.F."/>
        </authorList>
    </citation>
    <scope>NUCLEOTIDE SEQUENCE [LARGE SCALE GENOMIC DNA]</scope>
</reference>
<dbReference type="Proteomes" id="UP000178449">
    <property type="component" value="Unassembled WGS sequence"/>
</dbReference>
<proteinExistence type="predicted"/>
<dbReference type="EMBL" id="MFNE01000016">
    <property type="protein sequence ID" value="OGG96278.1"/>
    <property type="molecule type" value="Genomic_DNA"/>
</dbReference>
<accession>A0A1F6GDU2</accession>
<evidence type="ECO:0000313" key="2">
    <source>
        <dbReference type="Proteomes" id="UP000178449"/>
    </source>
</evidence>
<name>A0A1F6GDU2_9PROT</name>
<sequence>MTPANLARFHLEKILKLQVFGHAKGLAGFNLETALVQFGEWVEGGLLDLKELFEVTPVKANRWRLVHQHNEFETLALPSSLKLFYQMELAKLDPELSLRLIQNRTAVRWLPPKDPLVSKLQNGQVQAIIDWYPPVLGSTESTLLAKKVGSAYQLTGRKNRLVGALEGIELVYLVFALSPTEEGDKIALFRVGGRGVQMCGTTWSIQADFDQAPAELLAWAPGADAQADLWRGARLELLALQTALVNEAARLAGEASQEQEIPDLDDSEKTCPLFFNPRAAEELVGLKALSAGLLGASLKAGFYQDCLTFAEQGLGGGFAELLDLYLAIFLPFVHQALWEAQSGARRLGGDRAPELTEQARLAFDLAGLTGSDLDQELRLQQLVTEEEGRIFLALFEEFGQLEAQAAKTDSIKESVMQFKDYAGGLFLLVADLRESTDPKAMMVSAGKISRLFAEVILAFGLITQAKEAERALEKAEVNFYNLGQQVLSLPELWPWYNLLVVTEQWSVQRLSGQDAAIRLVQKGPKIALDALLAKAPEV</sequence>
<protein>
    <submittedName>
        <fullName evidence="1">Uncharacterized protein</fullName>
    </submittedName>
</protein>
<dbReference type="AlphaFoldDB" id="A0A1F6GDU2"/>
<dbReference type="STRING" id="1817772.A2527_02160"/>
<comment type="caution">
    <text evidence="1">The sequence shown here is derived from an EMBL/GenBank/DDBJ whole genome shotgun (WGS) entry which is preliminary data.</text>
</comment>
<gene>
    <name evidence="1" type="ORF">A2527_02160</name>
</gene>
<evidence type="ECO:0000313" key="1">
    <source>
        <dbReference type="EMBL" id="OGG96278.1"/>
    </source>
</evidence>
<organism evidence="1 2">
    <name type="scientific">Candidatus Lambdaproteobacteria bacterium RIFOXYD2_FULL_50_16</name>
    <dbReference type="NCBI Taxonomy" id="1817772"/>
    <lineage>
        <taxon>Bacteria</taxon>
        <taxon>Pseudomonadati</taxon>
        <taxon>Pseudomonadota</taxon>
        <taxon>Candidatus Lambdaproteobacteria</taxon>
    </lineage>
</organism>